<dbReference type="GO" id="GO:0005524">
    <property type="term" value="F:ATP binding"/>
    <property type="evidence" value="ECO:0007669"/>
    <property type="project" value="InterPro"/>
</dbReference>
<name>A0A7K0EH64_9BACT</name>
<dbReference type="AlphaFoldDB" id="A0A7K0EH64"/>
<evidence type="ECO:0000259" key="2">
    <source>
        <dbReference type="PROSITE" id="PS51192"/>
    </source>
</evidence>
<dbReference type="EMBL" id="WJXZ01000004">
    <property type="protein sequence ID" value="MRS61180.1"/>
    <property type="molecule type" value="Genomic_DNA"/>
</dbReference>
<dbReference type="Pfam" id="PF08455">
    <property type="entry name" value="SNF2_assoc"/>
    <property type="match status" value="1"/>
</dbReference>
<dbReference type="CDD" id="cd18012">
    <property type="entry name" value="DEXQc_arch_SWI2_SNF2"/>
    <property type="match status" value="1"/>
</dbReference>
<sequence>MPDYSDSSDQPDENHVYYLESISIPTLTDWVLARHSAESFFPPLTFADVQPLTIAVNQGSFTTSSRLSYFPTVIVTQTDYSLAVSCACSAPKDKLCEHQVYILSSICRRNDLRIFFDEALRFEAIRKVAKDYGLENESRLDALFEVTYETKSVVIKPVRKELIPVTQAAKLHLVAQLLPSSELPTPIAGGPAPKLARIVVFTKHRYQEHFSLGLFEASTTRDGKIKNPLTVLQPFDLLSKVENLNELKFYSVVAKFQNQYRAKKAETDLESLRLLVANPAKLAVFYHSSGISENITSHSLVPVQLKNLDAQVRLTVRQIENLYEIRGSMTREGASYELHQLTLLYDYFILLYDTLYLIDNPDYLRVIQFFHKTNSVIFIHQSKYEEFRQAVLSKLENQILISYAYLQPATAAQLEESGFNQVRARLIYLDDSEDYIRLTPVMKYGPVEVPVLSKRQIHSVDSRGKPFTVARDDEAELQFTMDLVNQHPDFQEQLNQNYFYLHKKQFLDEGWFLDAFDAWQHQSIRILGFSKLKNNRLNSNKAKVSVLVNSGLNWFETSLGVSFGKQQVSLKHLRKAVKNQSRFVTLDDGTLGVLPTEWLERFSYFFEAGDLVDEKIRTPKGSFSRIRELYDDEALSQETKEQLAFFTKKLADFQSIKTVKVPVSLQASLRAYQKEGLNWLNFLDELGLGGCLADDMGLGKTLQILAFILLQRQKKRPNANLIVVPTSLLFNWQAEIAKFAPSLTVYVFYGTNRKLKKSNFDLYDIILTSYGTVVSEIRSLKEYDFNYIFLDESQAIKNPESQRYQAVMQLHSRNRIVLTGTPIENHTFDLFGQFSFACPGLLGNYNYFKAHFSTPIDKFDDRKRARELQQKISPFLLRRTKAQVATELPDKTEMILHCEMGAEQRKVYEAYEREFRQFLLTTKEGDIPRERLHVLQGLTKLRQICNSPVLINDEEFYGDASAKIDVLMEQLETKSPQHKILVFSQFVAMLDLIKKALEDRQIRYEYLTGQTRDRAASVNRFQADETVRVFLISLKAGGTGLNLTRADYVYLVDPWWNPAVENQAIDRSYRIGQTKNVIAVRLICPDTIEEKILELQESKKDLADNLIKTDTSILKSLTRTDLLRLLD</sequence>
<dbReference type="InterPro" id="IPR000330">
    <property type="entry name" value="SNF2_N"/>
</dbReference>
<dbReference type="Gene3D" id="3.40.50.10810">
    <property type="entry name" value="Tandem AAA-ATPase domain"/>
    <property type="match status" value="1"/>
</dbReference>
<dbReference type="PANTHER" id="PTHR10799">
    <property type="entry name" value="SNF2/RAD54 HELICASE FAMILY"/>
    <property type="match status" value="1"/>
</dbReference>
<dbReference type="SMART" id="SM00490">
    <property type="entry name" value="HELICc"/>
    <property type="match status" value="1"/>
</dbReference>
<keyword evidence="5" id="KW-1185">Reference proteome</keyword>
<dbReference type="Gene3D" id="3.40.50.300">
    <property type="entry name" value="P-loop containing nucleotide triphosphate hydrolases"/>
    <property type="match status" value="1"/>
</dbReference>
<evidence type="ECO:0000259" key="3">
    <source>
        <dbReference type="PROSITE" id="PS51194"/>
    </source>
</evidence>
<dbReference type="GO" id="GO:0016787">
    <property type="term" value="F:hydrolase activity"/>
    <property type="evidence" value="ECO:0007669"/>
    <property type="project" value="UniProtKB-KW"/>
</dbReference>
<evidence type="ECO:0000313" key="4">
    <source>
        <dbReference type="EMBL" id="MRS61180.1"/>
    </source>
</evidence>
<dbReference type="RefSeq" id="WP_154174585.1">
    <property type="nucleotide sequence ID" value="NZ_WJXZ01000004.1"/>
</dbReference>
<dbReference type="InterPro" id="IPR027417">
    <property type="entry name" value="P-loop_NTPase"/>
</dbReference>
<dbReference type="SMART" id="SM00487">
    <property type="entry name" value="DEXDc"/>
    <property type="match status" value="1"/>
</dbReference>
<dbReference type="GO" id="GO:0004386">
    <property type="term" value="F:helicase activity"/>
    <property type="evidence" value="ECO:0007669"/>
    <property type="project" value="UniProtKB-KW"/>
</dbReference>
<dbReference type="InterPro" id="IPR049730">
    <property type="entry name" value="SNF2/RAD54-like_C"/>
</dbReference>
<gene>
    <name evidence="4" type="ORF">GJJ30_07745</name>
</gene>
<protein>
    <submittedName>
        <fullName evidence="4">ATP-dependent helicase</fullName>
    </submittedName>
</protein>
<keyword evidence="4" id="KW-0347">Helicase</keyword>
<accession>A0A7K0EH64</accession>
<dbReference type="InterPro" id="IPR014001">
    <property type="entry name" value="Helicase_ATP-bd"/>
</dbReference>
<feature type="domain" description="Helicase C-terminal" evidence="3">
    <location>
        <begin position="963"/>
        <end position="1114"/>
    </location>
</feature>
<dbReference type="InterPro" id="IPR038718">
    <property type="entry name" value="SNF2-like_sf"/>
</dbReference>
<dbReference type="CDD" id="cd18793">
    <property type="entry name" value="SF2_C_SNF"/>
    <property type="match status" value="1"/>
</dbReference>
<organism evidence="4 5">
    <name type="scientific">Larkinella terrae</name>
    <dbReference type="NCBI Taxonomy" id="2025311"/>
    <lineage>
        <taxon>Bacteria</taxon>
        <taxon>Pseudomonadati</taxon>
        <taxon>Bacteroidota</taxon>
        <taxon>Cytophagia</taxon>
        <taxon>Cytophagales</taxon>
        <taxon>Spirosomataceae</taxon>
        <taxon>Larkinella</taxon>
    </lineage>
</organism>
<dbReference type="PROSITE" id="PS51192">
    <property type="entry name" value="HELICASE_ATP_BIND_1"/>
    <property type="match status" value="1"/>
</dbReference>
<keyword evidence="4" id="KW-0067">ATP-binding</keyword>
<dbReference type="Proteomes" id="UP000441754">
    <property type="component" value="Unassembled WGS sequence"/>
</dbReference>
<evidence type="ECO:0000313" key="5">
    <source>
        <dbReference type="Proteomes" id="UP000441754"/>
    </source>
</evidence>
<dbReference type="PROSITE" id="PS51194">
    <property type="entry name" value="HELICASE_CTER"/>
    <property type="match status" value="1"/>
</dbReference>
<dbReference type="Pfam" id="PF00176">
    <property type="entry name" value="SNF2-rel_dom"/>
    <property type="match status" value="1"/>
</dbReference>
<reference evidence="4 5" key="1">
    <citation type="journal article" date="2018" name="Antonie Van Leeuwenhoek">
        <title>Larkinella terrae sp. nov., isolated from soil on Jeju Island, South Korea.</title>
        <authorList>
            <person name="Ten L.N."/>
            <person name="Jeon J."/>
            <person name="Park S.J."/>
            <person name="Park S."/>
            <person name="Lee S.Y."/>
            <person name="Kim M.K."/>
            <person name="Jung H.Y."/>
        </authorList>
    </citation>
    <scope>NUCLEOTIDE SEQUENCE [LARGE SCALE GENOMIC DNA]</scope>
    <source>
        <strain evidence="4 5">KCTC 52001</strain>
    </source>
</reference>
<dbReference type="OrthoDB" id="9760715at2"/>
<dbReference type="InterPro" id="IPR013663">
    <property type="entry name" value="Helicase_SWF/SNF/SWI_bac"/>
</dbReference>
<feature type="domain" description="Helicase ATP-binding" evidence="2">
    <location>
        <begin position="681"/>
        <end position="840"/>
    </location>
</feature>
<evidence type="ECO:0000256" key="1">
    <source>
        <dbReference type="ARBA" id="ARBA00022801"/>
    </source>
</evidence>
<keyword evidence="1" id="KW-0378">Hydrolase</keyword>
<dbReference type="Pfam" id="PF00271">
    <property type="entry name" value="Helicase_C"/>
    <property type="match status" value="1"/>
</dbReference>
<keyword evidence="4" id="KW-0547">Nucleotide-binding</keyword>
<comment type="caution">
    <text evidence="4">The sequence shown here is derived from an EMBL/GenBank/DDBJ whole genome shotgun (WGS) entry which is preliminary data.</text>
</comment>
<proteinExistence type="predicted"/>
<dbReference type="SUPFAM" id="SSF52540">
    <property type="entry name" value="P-loop containing nucleoside triphosphate hydrolases"/>
    <property type="match status" value="2"/>
</dbReference>
<dbReference type="InterPro" id="IPR001650">
    <property type="entry name" value="Helicase_C-like"/>
</dbReference>